<reference evidence="2" key="1">
    <citation type="journal article" date="2020" name="Fungal Divers.">
        <title>Resolving the Mortierellaceae phylogeny through synthesis of multi-gene phylogenetics and phylogenomics.</title>
        <authorList>
            <person name="Vandepol N."/>
            <person name="Liber J."/>
            <person name="Desiro A."/>
            <person name="Na H."/>
            <person name="Kennedy M."/>
            <person name="Barry K."/>
            <person name="Grigoriev I.V."/>
            <person name="Miller A.N."/>
            <person name="O'Donnell K."/>
            <person name="Stajich J.E."/>
            <person name="Bonito G."/>
        </authorList>
    </citation>
    <scope>NUCLEOTIDE SEQUENCE</scope>
    <source>
        <strain evidence="2">NRRL 28262</strain>
    </source>
</reference>
<dbReference type="AlphaFoldDB" id="A0AAD4D7G7"/>
<sequence length="291" mass="33332">MEFASLPYELQEMIPLYLTPHDLAVCALVNQAWYTLFHPHIWRHLDNLPRRGFGYWKYISSGYCGWEGLANNAHLVQSLTIHFDSEDQFYLDCNQEERSAHGWKELKLEMLDEQDGEDEDGYVRRSIVHGEKMVKAILAQASTLEVLKLDGAGYFTSKDINHLLCSAPNLRVLQLLKDRRAWAGQEPFLDAKDAAQSEWVCRNLEIFGCGIGGIPRPDITQKDDDEPARKDSPLRQFDCLAMTLDSGLDQLKGLRNLRTVELKDMEVHIGKPLEQKWVADNWPKVGKVSFT</sequence>
<dbReference type="InterPro" id="IPR036047">
    <property type="entry name" value="F-box-like_dom_sf"/>
</dbReference>
<dbReference type="PROSITE" id="PS50181">
    <property type="entry name" value="FBOX"/>
    <property type="match status" value="1"/>
</dbReference>
<evidence type="ECO:0000313" key="3">
    <source>
        <dbReference type="Proteomes" id="UP001194580"/>
    </source>
</evidence>
<name>A0AAD4D7G7_9FUNG</name>
<accession>A0AAD4D7G7</accession>
<evidence type="ECO:0000313" key="2">
    <source>
        <dbReference type="EMBL" id="KAG0270998.1"/>
    </source>
</evidence>
<evidence type="ECO:0000259" key="1">
    <source>
        <dbReference type="PROSITE" id="PS50181"/>
    </source>
</evidence>
<comment type="caution">
    <text evidence="2">The sequence shown here is derived from an EMBL/GenBank/DDBJ whole genome shotgun (WGS) entry which is preliminary data.</text>
</comment>
<dbReference type="InterPro" id="IPR032675">
    <property type="entry name" value="LRR_dom_sf"/>
</dbReference>
<organism evidence="2 3">
    <name type="scientific">Linnemannia exigua</name>
    <dbReference type="NCBI Taxonomy" id="604196"/>
    <lineage>
        <taxon>Eukaryota</taxon>
        <taxon>Fungi</taxon>
        <taxon>Fungi incertae sedis</taxon>
        <taxon>Mucoromycota</taxon>
        <taxon>Mortierellomycotina</taxon>
        <taxon>Mortierellomycetes</taxon>
        <taxon>Mortierellales</taxon>
        <taxon>Mortierellaceae</taxon>
        <taxon>Linnemannia</taxon>
    </lineage>
</organism>
<dbReference type="SUPFAM" id="SSF81383">
    <property type="entry name" value="F-box domain"/>
    <property type="match status" value="1"/>
</dbReference>
<dbReference type="Gene3D" id="3.80.10.10">
    <property type="entry name" value="Ribonuclease Inhibitor"/>
    <property type="match status" value="1"/>
</dbReference>
<feature type="domain" description="F-box" evidence="1">
    <location>
        <begin position="1"/>
        <end position="45"/>
    </location>
</feature>
<dbReference type="SMART" id="SM00256">
    <property type="entry name" value="FBOX"/>
    <property type="match status" value="1"/>
</dbReference>
<dbReference type="EMBL" id="JAAAIL010001255">
    <property type="protein sequence ID" value="KAG0270998.1"/>
    <property type="molecule type" value="Genomic_DNA"/>
</dbReference>
<dbReference type="Pfam" id="PF12937">
    <property type="entry name" value="F-box-like"/>
    <property type="match status" value="1"/>
</dbReference>
<dbReference type="Proteomes" id="UP001194580">
    <property type="component" value="Unassembled WGS sequence"/>
</dbReference>
<keyword evidence="3" id="KW-1185">Reference proteome</keyword>
<dbReference type="InterPro" id="IPR001810">
    <property type="entry name" value="F-box_dom"/>
</dbReference>
<protein>
    <recommendedName>
        <fullName evidence="1">F-box domain-containing protein</fullName>
    </recommendedName>
</protein>
<proteinExistence type="predicted"/>
<gene>
    <name evidence="2" type="ORF">BGZ95_001268</name>
</gene>